<evidence type="ECO:0000313" key="2">
    <source>
        <dbReference type="Proteomes" id="UP001054945"/>
    </source>
</evidence>
<protein>
    <submittedName>
        <fullName evidence="1">Uncharacterized protein</fullName>
    </submittedName>
</protein>
<dbReference type="EMBL" id="BPLR01003578">
    <property type="protein sequence ID" value="GIX86310.1"/>
    <property type="molecule type" value="Genomic_DNA"/>
</dbReference>
<evidence type="ECO:0000313" key="1">
    <source>
        <dbReference type="EMBL" id="GIX86310.1"/>
    </source>
</evidence>
<dbReference type="AlphaFoldDB" id="A0AAV4NPT2"/>
<dbReference type="Proteomes" id="UP001054945">
    <property type="component" value="Unassembled WGS sequence"/>
</dbReference>
<sequence>MGADVHISENGRMPLHEASRMCKEMLLKYGAYLLYQQHPGSKMSPYLPLKGMGTFWNFMTDNKLMNVTAIN</sequence>
<comment type="caution">
    <text evidence="1">The sequence shown here is derived from an EMBL/GenBank/DDBJ whole genome shotgun (WGS) entry which is preliminary data.</text>
</comment>
<keyword evidence="2" id="KW-1185">Reference proteome</keyword>
<accession>A0AAV4NPT2</accession>
<reference evidence="1 2" key="1">
    <citation type="submission" date="2021-06" db="EMBL/GenBank/DDBJ databases">
        <title>Caerostris extrusa draft genome.</title>
        <authorList>
            <person name="Kono N."/>
            <person name="Arakawa K."/>
        </authorList>
    </citation>
    <scope>NUCLEOTIDE SEQUENCE [LARGE SCALE GENOMIC DNA]</scope>
</reference>
<organism evidence="1 2">
    <name type="scientific">Caerostris extrusa</name>
    <name type="common">Bark spider</name>
    <name type="synonym">Caerostris bankana</name>
    <dbReference type="NCBI Taxonomy" id="172846"/>
    <lineage>
        <taxon>Eukaryota</taxon>
        <taxon>Metazoa</taxon>
        <taxon>Ecdysozoa</taxon>
        <taxon>Arthropoda</taxon>
        <taxon>Chelicerata</taxon>
        <taxon>Arachnida</taxon>
        <taxon>Araneae</taxon>
        <taxon>Araneomorphae</taxon>
        <taxon>Entelegynae</taxon>
        <taxon>Araneoidea</taxon>
        <taxon>Araneidae</taxon>
        <taxon>Caerostris</taxon>
    </lineage>
</organism>
<gene>
    <name evidence="1" type="ORF">CEXT_783931</name>
</gene>
<proteinExistence type="predicted"/>
<name>A0AAV4NPT2_CAEEX</name>